<dbReference type="Pfam" id="PF12739">
    <property type="entry name" value="TRAPPC-Trs85"/>
    <property type="match status" value="1"/>
</dbReference>
<evidence type="ECO:0000259" key="1">
    <source>
        <dbReference type="Pfam" id="PF24545"/>
    </source>
</evidence>
<dbReference type="Proteomes" id="UP000095283">
    <property type="component" value="Unplaced"/>
</dbReference>
<protein>
    <submittedName>
        <fullName evidence="3">Trafficking protein particle complex subunit 8</fullName>
    </submittedName>
</protein>
<dbReference type="PANTHER" id="PTHR12975:SF6">
    <property type="entry name" value="TRAFFICKING PROTEIN PARTICLE COMPLEX SUBUNIT 8"/>
    <property type="match status" value="1"/>
</dbReference>
<dbReference type="InterPro" id="IPR024420">
    <property type="entry name" value="TRAPP_III_complex_Trs85"/>
</dbReference>
<dbReference type="InterPro" id="IPR058541">
    <property type="entry name" value="Ig_TPPC8_1st"/>
</dbReference>
<dbReference type="GO" id="GO:1990072">
    <property type="term" value="C:TRAPPIII protein complex"/>
    <property type="evidence" value="ECO:0007669"/>
    <property type="project" value="TreeGrafter"/>
</dbReference>
<dbReference type="WBParaSite" id="Hba_19977">
    <property type="protein sequence ID" value="Hba_19977"/>
    <property type="gene ID" value="Hba_19977"/>
</dbReference>
<keyword evidence="2" id="KW-1185">Reference proteome</keyword>
<sequence length="1137" mass="128570">MNTLQALTFKSTLDESLDLFSHYLHRWAEPVEQETLRTYLACIFIVAGCEENPLSELSKLIQMQHTQQHSSVDSKAFVPSHCSVPKWTTPNTLKHYILLHDAIEDNDTKTTDVYNQMCTTYGTDSCQLFRIGLGTSNYLPDVWRILDEADIILERGLQRAVLHATASHQTLERKISAPSSVATISPSYAVVHSSVSIPSGINGNSIEQIPHRQRIACTADSEMCSKIVEKFLKDCLVPHVERLMRTLNDQLTARRGIIGKSLTTGMRKWFGSASGGQANNTTGTISYTQESPEMQSRRLADLAFQFGLYTFAHLQYRSVKKEFENDQAWLYHATALEMSAVALQLSSPSLSAKQFPIHYFEDAMKLLLKYSGCVIYEYFLILKECLSYMVICVLECYRMALPAYFEKHWNLVENHLSLILAAEINDYRLAVDCSVRLLRSYGTHSEENLKEYIDCFIRTQERFGDEKGCHYHLPVPLLEGQATRVICGERPITNDVPKQNNIHWIDIERAAFHAVAENQRVRDTPPAERFRVEVVLRNPLVIPLCLRNVKLGIADVVMRKGYEELEPFLGQEVIENLILEAKEVKKVELWKIPCEHLDSFRVDAVLLDLIGSNALSLPGHLPFELRGKRLTNSSKQMKSTIYAADERLRATVASHRWPLLDFRMVKKQHYGSKTYCGQAIRLVFEVENIGHEPVSGICIATDGIDCVSAGRIDCEGKNIYSTQSVGPGSSAVRVFNVKNSDLDVANKKRLFVTVRAPQAEVEDYSVGLLFFYCGISGAYREWRTALTFHTHTLFEASARVLDEKYGLVSVNVRNRMAASDAALARIDVLRIRVVSQMLHQGEWQSSQTRVSVQAVKHRSVQLDCEQSDNICLRVCGQISEYNNSTELWMADMLEAPDWPAPYPRLCDDGNVNHLQFAILWKASVVNNEGQVSSLIGESFIPDPFSSARVHIPGLPLKDVEQSTCRGVGNDGVDETARSSIIVSCRSVPPVQHNFSVNRLCEIPLSITVINVHKCKLVANVIIRFVPKVHRLSYYYTLPHLKYDDTLQKYGFFQVREAVLSVHHLPPENRQQWWVNREISTAVIHHGKDHTFNLIVRVAQPSVYDLAGSQLRLETRFDGDKETKIIKVPSTIAIVNAI</sequence>
<accession>A0A1I7XQA5</accession>
<name>A0A1I7XQA5_HETBA</name>
<dbReference type="Pfam" id="PF24545">
    <property type="entry name" value="Ig_TPPC8_1st"/>
    <property type="match status" value="1"/>
</dbReference>
<feature type="domain" description="TPPC8 first Ig-like" evidence="1">
    <location>
        <begin position="513"/>
        <end position="667"/>
    </location>
</feature>
<evidence type="ECO:0000313" key="2">
    <source>
        <dbReference type="Proteomes" id="UP000095283"/>
    </source>
</evidence>
<dbReference type="PANTHER" id="PTHR12975">
    <property type="entry name" value="TRANSPORT PROTEIN TRAPP"/>
    <property type="match status" value="1"/>
</dbReference>
<evidence type="ECO:0000313" key="3">
    <source>
        <dbReference type="WBParaSite" id="Hba_19977"/>
    </source>
</evidence>
<proteinExistence type="predicted"/>
<reference evidence="3" key="1">
    <citation type="submission" date="2016-11" db="UniProtKB">
        <authorList>
            <consortium name="WormBaseParasite"/>
        </authorList>
    </citation>
    <scope>IDENTIFICATION</scope>
</reference>
<dbReference type="AlphaFoldDB" id="A0A1I7XQA5"/>
<organism evidence="2 3">
    <name type="scientific">Heterorhabditis bacteriophora</name>
    <name type="common">Entomopathogenic nematode worm</name>
    <dbReference type="NCBI Taxonomy" id="37862"/>
    <lineage>
        <taxon>Eukaryota</taxon>
        <taxon>Metazoa</taxon>
        <taxon>Ecdysozoa</taxon>
        <taxon>Nematoda</taxon>
        <taxon>Chromadorea</taxon>
        <taxon>Rhabditida</taxon>
        <taxon>Rhabditina</taxon>
        <taxon>Rhabditomorpha</taxon>
        <taxon>Strongyloidea</taxon>
        <taxon>Heterorhabditidae</taxon>
        <taxon>Heterorhabditis</taxon>
    </lineage>
</organism>